<dbReference type="AlphaFoldDB" id="A0AAX4Y312"/>
<comment type="subunit">
    <text evidence="2">Monomer.</text>
</comment>
<proteinExistence type="predicted"/>
<dbReference type="Gene3D" id="2.70.98.10">
    <property type="match status" value="1"/>
</dbReference>
<feature type="non-terminal residue" evidence="4">
    <location>
        <position position="1"/>
    </location>
</feature>
<comment type="cofactor">
    <cofactor evidence="1">
        <name>Ca(2+)</name>
        <dbReference type="ChEBI" id="CHEBI:29108"/>
    </cofactor>
</comment>
<dbReference type="EMBL" id="JARFID010001123">
    <property type="protein sequence ID" value="MDE8698373.1"/>
    <property type="molecule type" value="Genomic_DNA"/>
</dbReference>
<reference evidence="4" key="1">
    <citation type="submission" date="2023-03" db="EMBL/GenBank/DDBJ databases">
        <title>DFI Biobank Strains.</title>
        <authorList>
            <person name="Mostad J."/>
            <person name="Paddock L."/>
            <person name="Medina S."/>
            <person name="Waligurski E."/>
            <person name="Barat B."/>
            <person name="Smith R."/>
            <person name="Burgo V."/>
            <person name="Metcalfe C."/>
            <person name="Woodson C."/>
            <person name="Sundararajan A."/>
            <person name="Ramaswamy R."/>
            <person name="Lin H."/>
            <person name="Pamer E.G."/>
        </authorList>
    </citation>
    <scope>NUCLEOTIDE SEQUENCE</scope>
    <source>
        <strain evidence="4">DFI.9.5</strain>
    </source>
</reference>
<feature type="non-terminal residue" evidence="4">
    <location>
        <position position="96"/>
    </location>
</feature>
<evidence type="ECO:0000313" key="4">
    <source>
        <dbReference type="EMBL" id="MDE8698373.1"/>
    </source>
</evidence>
<evidence type="ECO:0000256" key="2">
    <source>
        <dbReference type="ARBA" id="ARBA00011245"/>
    </source>
</evidence>
<gene>
    <name evidence="4" type="ORF">PZH42_31170</name>
</gene>
<name>A0AAX4Y312_9BACE</name>
<dbReference type="InterPro" id="IPR014718">
    <property type="entry name" value="GH-type_carb-bd"/>
</dbReference>
<comment type="caution">
    <text evidence="4">The sequence shown here is derived from an EMBL/GenBank/DDBJ whole genome shotgun (WGS) entry which is preliminary data.</text>
</comment>
<evidence type="ECO:0000313" key="5">
    <source>
        <dbReference type="Proteomes" id="UP001221924"/>
    </source>
</evidence>
<accession>A0AAX4Y312</accession>
<protein>
    <submittedName>
        <fullName evidence="4">Uncharacterized protein</fullName>
    </submittedName>
</protein>
<sequence length="96" mass="10743">KLIKAIIGKKCEILWAKNGEEMVNLFKENRGKKLCIAESDVESYPGMFVRNANQSNSLKGVFAPYPKETVQGGHNKLQKLVAAREDYIAKCSGRRS</sequence>
<dbReference type="Proteomes" id="UP001221924">
    <property type="component" value="Unassembled WGS sequence"/>
</dbReference>
<organism evidence="4 5">
    <name type="scientific">Bacteroides cellulosilyticus</name>
    <dbReference type="NCBI Taxonomy" id="246787"/>
    <lineage>
        <taxon>Bacteria</taxon>
        <taxon>Pseudomonadati</taxon>
        <taxon>Bacteroidota</taxon>
        <taxon>Bacteroidia</taxon>
        <taxon>Bacteroidales</taxon>
        <taxon>Bacteroidaceae</taxon>
        <taxon>Bacteroides</taxon>
    </lineage>
</organism>
<evidence type="ECO:0000256" key="3">
    <source>
        <dbReference type="ARBA" id="ARBA00022837"/>
    </source>
</evidence>
<dbReference type="RefSeq" id="WP_275203232.1">
    <property type="nucleotide sequence ID" value="NZ_JARFID010001123.1"/>
</dbReference>
<dbReference type="GO" id="GO:0030246">
    <property type="term" value="F:carbohydrate binding"/>
    <property type="evidence" value="ECO:0007669"/>
    <property type="project" value="InterPro"/>
</dbReference>
<keyword evidence="3" id="KW-0106">Calcium</keyword>
<evidence type="ECO:0000256" key="1">
    <source>
        <dbReference type="ARBA" id="ARBA00001913"/>
    </source>
</evidence>